<name>A0ABW1T1P3_9ACTN</name>
<organism evidence="1 2">
    <name type="scientific">Longivirga aurantiaca</name>
    <dbReference type="NCBI Taxonomy" id="1837743"/>
    <lineage>
        <taxon>Bacteria</taxon>
        <taxon>Bacillati</taxon>
        <taxon>Actinomycetota</taxon>
        <taxon>Actinomycetes</taxon>
        <taxon>Sporichthyales</taxon>
        <taxon>Sporichthyaceae</taxon>
        <taxon>Longivirga</taxon>
    </lineage>
</organism>
<accession>A0ABW1T1P3</accession>
<dbReference type="RefSeq" id="WP_386765381.1">
    <property type="nucleotide sequence ID" value="NZ_JBHSTI010000008.1"/>
</dbReference>
<dbReference type="Proteomes" id="UP001596138">
    <property type="component" value="Unassembled WGS sequence"/>
</dbReference>
<keyword evidence="2" id="KW-1185">Reference proteome</keyword>
<dbReference type="PANTHER" id="PTHR34129">
    <property type="entry name" value="BLR1139 PROTEIN"/>
    <property type="match status" value="1"/>
</dbReference>
<evidence type="ECO:0000313" key="1">
    <source>
        <dbReference type="EMBL" id="MFC6237772.1"/>
    </source>
</evidence>
<comment type="caution">
    <text evidence="1">The sequence shown here is derived from an EMBL/GenBank/DDBJ whole genome shotgun (WGS) entry which is preliminary data.</text>
</comment>
<sequence length="114" mass="12364">MQILHIALLPDWDDAVAAGAYRISTIGRTIDEEGFIHASTPEQVQGTASRYYAGRTEPLVVLVLDTDRLEAGGVPVRFDETAPGVEFPHLYAAVPVALVDDVRPASFVDGVLRF</sequence>
<dbReference type="EMBL" id="JBHSTI010000008">
    <property type="protein sequence ID" value="MFC6237772.1"/>
    <property type="molecule type" value="Genomic_DNA"/>
</dbReference>
<evidence type="ECO:0000313" key="2">
    <source>
        <dbReference type="Proteomes" id="UP001596138"/>
    </source>
</evidence>
<dbReference type="PANTHER" id="PTHR34129:SF1">
    <property type="entry name" value="DUF952 DOMAIN-CONTAINING PROTEIN"/>
    <property type="match status" value="1"/>
</dbReference>
<reference evidence="2" key="1">
    <citation type="journal article" date="2019" name="Int. J. Syst. Evol. Microbiol.">
        <title>The Global Catalogue of Microorganisms (GCM) 10K type strain sequencing project: providing services to taxonomists for standard genome sequencing and annotation.</title>
        <authorList>
            <consortium name="The Broad Institute Genomics Platform"/>
            <consortium name="The Broad Institute Genome Sequencing Center for Infectious Disease"/>
            <person name="Wu L."/>
            <person name="Ma J."/>
        </authorList>
    </citation>
    <scope>NUCLEOTIDE SEQUENCE [LARGE SCALE GENOMIC DNA]</scope>
    <source>
        <strain evidence="2">CGMCC 4.7317</strain>
    </source>
</reference>
<dbReference type="SUPFAM" id="SSF56399">
    <property type="entry name" value="ADP-ribosylation"/>
    <property type="match status" value="1"/>
</dbReference>
<gene>
    <name evidence="1" type="ORF">ACFQGU_07770</name>
</gene>
<dbReference type="InterPro" id="IPR009297">
    <property type="entry name" value="DUF952"/>
</dbReference>
<dbReference type="Pfam" id="PF06108">
    <property type="entry name" value="DUF952"/>
    <property type="match status" value="1"/>
</dbReference>
<dbReference type="Gene3D" id="3.20.170.20">
    <property type="entry name" value="Protein of unknown function DUF952"/>
    <property type="match status" value="1"/>
</dbReference>
<protein>
    <submittedName>
        <fullName evidence="1">DUF952 domain-containing protein</fullName>
    </submittedName>
</protein>
<proteinExistence type="predicted"/>